<dbReference type="EMBL" id="CP045898">
    <property type="protein sequence ID" value="QQP40381.1"/>
    <property type="molecule type" value="Genomic_DNA"/>
</dbReference>
<evidence type="ECO:0000313" key="2">
    <source>
        <dbReference type="Proteomes" id="UP000595437"/>
    </source>
</evidence>
<dbReference type="Gene3D" id="3.30.420.10">
    <property type="entry name" value="Ribonuclease H-like superfamily/Ribonuclease H"/>
    <property type="match status" value="1"/>
</dbReference>
<dbReference type="GO" id="GO:0003676">
    <property type="term" value="F:nucleic acid binding"/>
    <property type="evidence" value="ECO:0007669"/>
    <property type="project" value="InterPro"/>
</dbReference>
<dbReference type="AlphaFoldDB" id="A0A7T8GZH3"/>
<proteinExistence type="predicted"/>
<evidence type="ECO:0000313" key="1">
    <source>
        <dbReference type="EMBL" id="QQP40381.1"/>
    </source>
</evidence>
<dbReference type="OrthoDB" id="9981685at2759"/>
<dbReference type="Proteomes" id="UP000595437">
    <property type="component" value="Chromosome 9"/>
</dbReference>
<keyword evidence="2" id="KW-1185">Reference proteome</keyword>
<accession>A0A7T8GZH3</accession>
<dbReference type="InterPro" id="IPR036397">
    <property type="entry name" value="RNaseH_sf"/>
</dbReference>
<organism evidence="1 2">
    <name type="scientific">Caligus rogercresseyi</name>
    <name type="common">Sea louse</name>
    <dbReference type="NCBI Taxonomy" id="217165"/>
    <lineage>
        <taxon>Eukaryota</taxon>
        <taxon>Metazoa</taxon>
        <taxon>Ecdysozoa</taxon>
        <taxon>Arthropoda</taxon>
        <taxon>Crustacea</taxon>
        <taxon>Multicrustacea</taxon>
        <taxon>Hexanauplia</taxon>
        <taxon>Copepoda</taxon>
        <taxon>Siphonostomatoida</taxon>
        <taxon>Caligidae</taxon>
        <taxon>Caligus</taxon>
    </lineage>
</organism>
<name>A0A7T8GZH3_CALRO</name>
<sequence>MPKFWAKEVWPSSSPDLNPLDYAVWGELERHACATPHPSVEALKASILEPGPTCPPTSWSKAAAYSGVVWRL</sequence>
<protein>
    <submittedName>
        <fullName evidence="1">Uncharacterized protein</fullName>
    </submittedName>
</protein>
<reference evidence="2" key="1">
    <citation type="submission" date="2021-01" db="EMBL/GenBank/DDBJ databases">
        <title>Caligus Genome Assembly.</title>
        <authorList>
            <person name="Gallardo-Escarate C."/>
        </authorList>
    </citation>
    <scope>NUCLEOTIDE SEQUENCE [LARGE SCALE GENOMIC DNA]</scope>
</reference>
<gene>
    <name evidence="1" type="ORF">FKW44_014399</name>
</gene>